<evidence type="ECO:0000313" key="2">
    <source>
        <dbReference type="Proteomes" id="UP000321491"/>
    </source>
</evidence>
<accession>A0A511UUL5</accession>
<dbReference type="Proteomes" id="UP000321491">
    <property type="component" value="Unassembled WGS sequence"/>
</dbReference>
<evidence type="ECO:0000313" key="1">
    <source>
        <dbReference type="EMBL" id="GEN30254.1"/>
    </source>
</evidence>
<name>A0A511UUL5_9BACI</name>
<keyword evidence="2" id="KW-1185">Reference proteome</keyword>
<reference evidence="1 2" key="1">
    <citation type="submission" date="2019-07" db="EMBL/GenBank/DDBJ databases">
        <title>Whole genome shotgun sequence of Cerasibacillus quisquiliarum NBRC 102429.</title>
        <authorList>
            <person name="Hosoyama A."/>
            <person name="Uohara A."/>
            <person name="Ohji S."/>
            <person name="Ichikawa N."/>
        </authorList>
    </citation>
    <scope>NUCLEOTIDE SEQUENCE [LARGE SCALE GENOMIC DNA]</scope>
    <source>
        <strain evidence="1 2">NBRC 102429</strain>
    </source>
</reference>
<dbReference type="AlphaFoldDB" id="A0A511UUL5"/>
<organism evidence="1 2">
    <name type="scientific">Cerasibacillus quisquiliarum</name>
    <dbReference type="NCBI Taxonomy" id="227865"/>
    <lineage>
        <taxon>Bacteria</taxon>
        <taxon>Bacillati</taxon>
        <taxon>Bacillota</taxon>
        <taxon>Bacilli</taxon>
        <taxon>Bacillales</taxon>
        <taxon>Bacillaceae</taxon>
        <taxon>Cerasibacillus</taxon>
    </lineage>
</organism>
<gene>
    <name evidence="1" type="ORF">CQU01_04920</name>
</gene>
<comment type="caution">
    <text evidence="1">The sequence shown here is derived from an EMBL/GenBank/DDBJ whole genome shotgun (WGS) entry which is preliminary data.</text>
</comment>
<dbReference type="EMBL" id="BJXW01000007">
    <property type="protein sequence ID" value="GEN30254.1"/>
    <property type="molecule type" value="Genomic_DNA"/>
</dbReference>
<sequence length="56" mass="6556">MTTLEKAIAWRDKLTKIVSHANDPNYVIEKIEILDYLIENTKENESHMPKRAEVSE</sequence>
<proteinExistence type="predicted"/>
<protein>
    <submittedName>
        <fullName evidence="1">Uncharacterized protein</fullName>
    </submittedName>
</protein>
<dbReference type="RefSeq" id="WP_170226583.1">
    <property type="nucleotide sequence ID" value="NZ_BJXW01000007.1"/>
</dbReference>